<dbReference type="Proteomes" id="UP001057402">
    <property type="component" value="Chromosome 4"/>
</dbReference>
<proteinExistence type="predicted"/>
<accession>A0ACB9QYC2</accession>
<comment type="caution">
    <text evidence="1">The sequence shown here is derived from an EMBL/GenBank/DDBJ whole genome shotgun (WGS) entry which is preliminary data.</text>
</comment>
<reference evidence="2" key="1">
    <citation type="journal article" date="2023" name="Front. Plant Sci.">
        <title>Chromosomal-level genome assembly of Melastoma candidum provides insights into trichome evolution.</title>
        <authorList>
            <person name="Zhong Y."/>
            <person name="Wu W."/>
            <person name="Sun C."/>
            <person name="Zou P."/>
            <person name="Liu Y."/>
            <person name="Dai S."/>
            <person name="Zhou R."/>
        </authorList>
    </citation>
    <scope>NUCLEOTIDE SEQUENCE [LARGE SCALE GENOMIC DNA]</scope>
</reference>
<name>A0ACB9QYC2_9MYRT</name>
<organism evidence="1 2">
    <name type="scientific">Melastoma candidum</name>
    <dbReference type="NCBI Taxonomy" id="119954"/>
    <lineage>
        <taxon>Eukaryota</taxon>
        <taxon>Viridiplantae</taxon>
        <taxon>Streptophyta</taxon>
        <taxon>Embryophyta</taxon>
        <taxon>Tracheophyta</taxon>
        <taxon>Spermatophyta</taxon>
        <taxon>Magnoliopsida</taxon>
        <taxon>eudicotyledons</taxon>
        <taxon>Gunneridae</taxon>
        <taxon>Pentapetalae</taxon>
        <taxon>rosids</taxon>
        <taxon>malvids</taxon>
        <taxon>Myrtales</taxon>
        <taxon>Melastomataceae</taxon>
        <taxon>Melastomatoideae</taxon>
        <taxon>Melastomateae</taxon>
        <taxon>Melastoma</taxon>
    </lineage>
</organism>
<evidence type="ECO:0000313" key="2">
    <source>
        <dbReference type="Proteomes" id="UP001057402"/>
    </source>
</evidence>
<dbReference type="EMBL" id="CM042883">
    <property type="protein sequence ID" value="KAI4371866.1"/>
    <property type="molecule type" value="Genomic_DNA"/>
</dbReference>
<keyword evidence="2" id="KW-1185">Reference proteome</keyword>
<evidence type="ECO:0000313" key="1">
    <source>
        <dbReference type="EMBL" id="KAI4371866.1"/>
    </source>
</evidence>
<protein>
    <submittedName>
        <fullName evidence="1">Uncharacterized protein</fullName>
    </submittedName>
</protein>
<gene>
    <name evidence="1" type="ORF">MLD38_010166</name>
</gene>
<sequence>MRSHVVCLPVPVQSHIGAMLKVANILHHEGGLFITFVNTEFNHRRMLHSGGLAKDDATPDFRFLSISDGLPFSDADATQPLHALCDSCRTYMVQPFLDLIENLTEDDDVPPVTHILSDGFMNFITSLAAEKFGLQLLFRADKPHGKIDWIPGMKNMRLCDMPDFFGAGDDDALVRYNIDVMERTGTAVATIINSFEELEPVVLDALSSLIPNVYTIGPLHLLVQRIQQQNSVSKHVSGSLWEEQVDCLNWLDLQEPGSVLYVNFGSIAFLTYEQLVEFAMGLANSGRPFLWVLRMDLVNGEQAILPPGFGNETKDRGFLSGWCPQEKVLNHASVGGFLTHCGWNSILESLSAGVPMICWPSFGDQQTNSRYVCDEWKVGLEVGVDVRRENVEKVIRELLGGETGKELKQRAMEWKWRSAEAVSSTGSSTKSLEKFLAQVFE</sequence>